<feature type="signal peptide" evidence="1">
    <location>
        <begin position="1"/>
        <end position="30"/>
    </location>
</feature>
<evidence type="ECO:0000256" key="1">
    <source>
        <dbReference type="SAM" id="SignalP"/>
    </source>
</evidence>
<accession>A0AAE0Q0H8</accession>
<keyword evidence="3" id="KW-1185">Reference proteome</keyword>
<feature type="chain" id="PRO_5041950725" evidence="1">
    <location>
        <begin position="31"/>
        <end position="153"/>
    </location>
</feature>
<dbReference type="GO" id="GO:0003676">
    <property type="term" value="F:nucleic acid binding"/>
    <property type="evidence" value="ECO:0007669"/>
    <property type="project" value="InterPro"/>
</dbReference>
<dbReference type="Gene3D" id="3.30.420.10">
    <property type="entry name" value="Ribonuclease H-like superfamily/Ribonuclease H"/>
    <property type="match status" value="1"/>
</dbReference>
<sequence>MAPGCTMGRRQASRGSVMLWAVFCWETLGPAIIHVDVTLTCTTYLSIAADHVHPFMEMFEVFTWPPNSPDLSPITHLWDVLDKQVHSMEAPPRNLQDLKGSAANILVPDNTAYLQGSSGVHALMDQGCFGSKRGPTQYQAGGHNVMAYRCIFQ</sequence>
<comment type="caution">
    <text evidence="2">The sequence shown here is derived from an EMBL/GenBank/DDBJ whole genome shotgun (WGS) entry which is preliminary data.</text>
</comment>
<dbReference type="Proteomes" id="UP001274896">
    <property type="component" value="Unassembled WGS sequence"/>
</dbReference>
<feature type="non-terminal residue" evidence="2">
    <location>
        <position position="1"/>
    </location>
</feature>
<proteinExistence type="predicted"/>
<evidence type="ECO:0000313" key="2">
    <source>
        <dbReference type="EMBL" id="KAK3511175.1"/>
    </source>
</evidence>
<organism evidence="2 3">
    <name type="scientific">Hemibagrus guttatus</name>
    <dbReference type="NCBI Taxonomy" id="175788"/>
    <lineage>
        <taxon>Eukaryota</taxon>
        <taxon>Metazoa</taxon>
        <taxon>Chordata</taxon>
        <taxon>Craniata</taxon>
        <taxon>Vertebrata</taxon>
        <taxon>Euteleostomi</taxon>
        <taxon>Actinopterygii</taxon>
        <taxon>Neopterygii</taxon>
        <taxon>Teleostei</taxon>
        <taxon>Ostariophysi</taxon>
        <taxon>Siluriformes</taxon>
        <taxon>Bagridae</taxon>
        <taxon>Hemibagrus</taxon>
    </lineage>
</organism>
<protein>
    <submittedName>
        <fullName evidence="2">Uncharacterized protein</fullName>
    </submittedName>
</protein>
<dbReference type="AlphaFoldDB" id="A0AAE0Q0H8"/>
<dbReference type="InterPro" id="IPR036397">
    <property type="entry name" value="RNaseH_sf"/>
</dbReference>
<reference evidence="2" key="1">
    <citation type="submission" date="2023-06" db="EMBL/GenBank/DDBJ databases">
        <title>Male Hemibagrus guttatus genome.</title>
        <authorList>
            <person name="Bian C."/>
        </authorList>
    </citation>
    <scope>NUCLEOTIDE SEQUENCE</scope>
    <source>
        <strain evidence="2">Male_cb2023</strain>
        <tissue evidence="2">Muscle</tissue>
    </source>
</reference>
<name>A0AAE0Q0H8_9TELE</name>
<evidence type="ECO:0000313" key="3">
    <source>
        <dbReference type="Proteomes" id="UP001274896"/>
    </source>
</evidence>
<dbReference type="EMBL" id="JAUCMX010000025">
    <property type="protein sequence ID" value="KAK3511175.1"/>
    <property type="molecule type" value="Genomic_DNA"/>
</dbReference>
<gene>
    <name evidence="2" type="ORF">QTP70_032220</name>
</gene>
<keyword evidence="1" id="KW-0732">Signal</keyword>